<keyword evidence="4 6" id="KW-1133">Transmembrane helix</keyword>
<dbReference type="PANTHER" id="PTHR30287">
    <property type="entry name" value="MEMBRANE COMPONENT OF PREDICTED ABC SUPERFAMILY METABOLITE UPTAKE TRANSPORTER"/>
    <property type="match status" value="1"/>
</dbReference>
<keyword evidence="9" id="KW-1185">Reference proteome</keyword>
<gene>
    <name evidence="8" type="ORF">M2319_001059</name>
</gene>
<comment type="subcellular location">
    <subcellularLocation>
        <location evidence="1">Cell membrane</location>
        <topology evidence="1">Multi-pass membrane protein</topology>
    </subcellularLocation>
</comment>
<evidence type="ECO:0000256" key="6">
    <source>
        <dbReference type="SAM" id="Phobius"/>
    </source>
</evidence>
<proteinExistence type="predicted"/>
<sequence>MSLPSAPAAATPSYAIASRFAFRELRGGLKGFYVFLACILLGVATIAGVGSLSRAMTEGIAAEGQTILGGDLAFSIVHREASPEERSFLESLGNISEVATLRAMARAPDEDSDENKQALVEVKAIDDAYPLYDTLDLEDGGNVHDRLGAAGSNADGTIWGAAVDPTLLARLGLQKGDTLSLGRTTLKVTGVIAGEPDFLGSGANFGPRLMIGREALNASTLIQPGSLVRWRYRVRLAQDRVATEAEIAGATERAKERFPDAGWRIRSRANAAPGLSVNIKRLAQFLTLVGLTALVVGGVGIANAVRSHLDGRREVIATFKCLGADGDFVFKVYLVQILAIALIGIAVGLVVGAILPNVAGALLADILPFKTAFGVYPRELLLALVYGVLTTLTFAVWPLGRAHDVPPTALFRDHVSASRKLPRWRYIVATGAAVAALTLIAVTLAEDRRIALIYVAATLVAFAILRLVAIGVMALARAAPRPRRTELRLAVANIHRPGALTPTVVLSLGLGLALIVTLALIDGNLRRQLTSDLPEQAPSFFFIDIQTAEVPAFEELLTHVAPDGKQERVPMLRGRITKLNGIPASEYEAEPGARWVLRGDRGITYDADPPKNTEILSGTWWPKDYQGEPLVSFAAELAGELGLKIGDTITVNVLGREITARIANLRTVEWRSLSINFVMVFSPNTFAGAPHPHLATLTFPDGGTREKEMAVLRAVSDAFPTVTAVRVKDALTMVNDLVGKLALAIRSAASITLIASVLVLAGALASGHRHRIYDAVILKTLGATRTRLIAAFGLEYLLIGLATAIFGVVAGALAAWAVLTGVMNMTFTFLPEVAATSALGALVVTLAFGLFGTWRVLGEKPAPVLRNL</sequence>
<reference evidence="9" key="1">
    <citation type="submission" date="2023-07" db="EMBL/GenBank/DDBJ databases">
        <title>Genome sequencing of Purple Non-Sulfur Bacteria from various extreme environments.</title>
        <authorList>
            <person name="Mayer M."/>
        </authorList>
    </citation>
    <scope>NUCLEOTIDE SEQUENCE [LARGE SCALE GENOMIC DNA]</scope>
    <source>
        <strain evidence="9">DSM 17935</strain>
    </source>
</reference>
<feature type="transmembrane region" description="Helical" evidence="6">
    <location>
        <begin position="499"/>
        <end position="521"/>
    </location>
</feature>
<feature type="transmembrane region" description="Helical" evidence="6">
    <location>
        <begin position="838"/>
        <end position="857"/>
    </location>
</feature>
<keyword evidence="5 6" id="KW-0472">Membrane</keyword>
<keyword evidence="3 6" id="KW-0812">Transmembrane</keyword>
<dbReference type="RefSeq" id="WP_264600409.1">
    <property type="nucleotide sequence ID" value="NZ_JAOQNS010000003.1"/>
</dbReference>
<evidence type="ECO:0000256" key="5">
    <source>
        <dbReference type="ARBA" id="ARBA00023136"/>
    </source>
</evidence>
<feature type="transmembrane region" description="Helical" evidence="6">
    <location>
        <begin position="285"/>
        <end position="305"/>
    </location>
</feature>
<accession>A0ABT3H8K9</accession>
<dbReference type="EMBL" id="JAOQNS010000003">
    <property type="protein sequence ID" value="MCW2306737.1"/>
    <property type="molecule type" value="Genomic_DNA"/>
</dbReference>
<feature type="domain" description="ABC3 transporter permease C-terminal" evidence="7">
    <location>
        <begin position="289"/>
        <end position="401"/>
    </location>
</feature>
<feature type="domain" description="ABC3 transporter permease C-terminal" evidence="7">
    <location>
        <begin position="748"/>
        <end position="859"/>
    </location>
</feature>
<comment type="caution">
    <text evidence="8">The sequence shown here is derived from an EMBL/GenBank/DDBJ whole genome shotgun (WGS) entry which is preliminary data.</text>
</comment>
<evidence type="ECO:0000259" key="7">
    <source>
        <dbReference type="Pfam" id="PF02687"/>
    </source>
</evidence>
<dbReference type="InterPro" id="IPR038766">
    <property type="entry name" value="Membrane_comp_ABC_pdt"/>
</dbReference>
<feature type="transmembrane region" description="Helical" evidence="6">
    <location>
        <begin position="424"/>
        <end position="445"/>
    </location>
</feature>
<name>A0ABT3H8K9_9HYPH</name>
<dbReference type="PANTHER" id="PTHR30287:SF1">
    <property type="entry name" value="INNER MEMBRANE PROTEIN"/>
    <property type="match status" value="1"/>
</dbReference>
<dbReference type="Proteomes" id="UP001209755">
    <property type="component" value="Unassembled WGS sequence"/>
</dbReference>
<keyword evidence="2" id="KW-1003">Cell membrane</keyword>
<feature type="transmembrane region" description="Helical" evidence="6">
    <location>
        <begin position="788"/>
        <end position="818"/>
    </location>
</feature>
<feature type="transmembrane region" description="Helical" evidence="6">
    <location>
        <begin position="452"/>
        <end position="479"/>
    </location>
</feature>
<evidence type="ECO:0000313" key="9">
    <source>
        <dbReference type="Proteomes" id="UP001209755"/>
    </source>
</evidence>
<feature type="transmembrane region" description="Helical" evidence="6">
    <location>
        <begin position="670"/>
        <end position="689"/>
    </location>
</feature>
<feature type="transmembrane region" description="Helical" evidence="6">
    <location>
        <begin position="333"/>
        <end position="359"/>
    </location>
</feature>
<evidence type="ECO:0000256" key="2">
    <source>
        <dbReference type="ARBA" id="ARBA00022475"/>
    </source>
</evidence>
<feature type="transmembrane region" description="Helical" evidence="6">
    <location>
        <begin position="380"/>
        <end position="400"/>
    </location>
</feature>
<protein>
    <submittedName>
        <fullName evidence="8">ABC transport system permease protein</fullName>
    </submittedName>
</protein>
<organism evidence="8 9">
    <name type="scientific">Rhodobium gokarnense</name>
    <dbReference type="NCBI Taxonomy" id="364296"/>
    <lineage>
        <taxon>Bacteria</taxon>
        <taxon>Pseudomonadati</taxon>
        <taxon>Pseudomonadota</taxon>
        <taxon>Alphaproteobacteria</taxon>
        <taxon>Hyphomicrobiales</taxon>
        <taxon>Rhodobiaceae</taxon>
        <taxon>Rhodobium</taxon>
    </lineage>
</organism>
<evidence type="ECO:0000313" key="8">
    <source>
        <dbReference type="EMBL" id="MCW2306737.1"/>
    </source>
</evidence>
<feature type="transmembrane region" description="Helical" evidence="6">
    <location>
        <begin position="743"/>
        <end position="767"/>
    </location>
</feature>
<feature type="transmembrane region" description="Helical" evidence="6">
    <location>
        <begin position="31"/>
        <end position="52"/>
    </location>
</feature>
<evidence type="ECO:0000256" key="3">
    <source>
        <dbReference type="ARBA" id="ARBA00022692"/>
    </source>
</evidence>
<evidence type="ECO:0000256" key="1">
    <source>
        <dbReference type="ARBA" id="ARBA00004651"/>
    </source>
</evidence>
<evidence type="ECO:0000256" key="4">
    <source>
        <dbReference type="ARBA" id="ARBA00022989"/>
    </source>
</evidence>
<dbReference type="InterPro" id="IPR003838">
    <property type="entry name" value="ABC3_permease_C"/>
</dbReference>
<dbReference type="Pfam" id="PF02687">
    <property type="entry name" value="FtsX"/>
    <property type="match status" value="2"/>
</dbReference>